<dbReference type="AlphaFoldDB" id="A0A814NUL8"/>
<sequence>MSINSIENLCDELFYEIFDYLNGCELYYAFLNLNSRFQQLINSSSLLLKLKLIYSRTQEIFMNNYQQVLCFNKNQILSIHLWLSENTNQIISLLNIDSSFIRLESLVLNSIEPDLLNKLLPTLIYLPRLFSLIIDTWSSQKELGNTYQLIFNLPKLKYIKYTAMESNDVDITITLPIATNKQITSIEHLIIDHPCAIDELFALTSYTPYLCRLKFLSLTDRNVNINNVKSIILRNLTHLSIRIYTTMSFNVFQIFISNLNSKLKYLSLTTLVEDINYLDANQWENLILTKLPYLEKFDFKYSACLVENYDTPIYLGQLDQFISSFWLQRQWILDIEFDFDNIIYSIRPYQKRWYEYDTQNQIINSSDELSKSIRLRLDEVCPEQWTKTIYLNDYINHVLCLTHIYHLEIRAKIFCDKLMEILHLLPDVITLKIYSLSILKRENLSKDEIEFLYILLPKNQIQKISFGNMKDTDELYMLILICSRINHLHIECINYMHAEWLIELILTEIKVVSNSLLRLLCFSIPEAYDEMCEKLQEMIDRENLRFDFIIKHVMNKIYLQWI</sequence>
<organism evidence="1 2">
    <name type="scientific">Rotaria sordida</name>
    <dbReference type="NCBI Taxonomy" id="392033"/>
    <lineage>
        <taxon>Eukaryota</taxon>
        <taxon>Metazoa</taxon>
        <taxon>Spiralia</taxon>
        <taxon>Gnathifera</taxon>
        <taxon>Rotifera</taxon>
        <taxon>Eurotatoria</taxon>
        <taxon>Bdelloidea</taxon>
        <taxon>Philodinida</taxon>
        <taxon>Philodinidae</taxon>
        <taxon>Rotaria</taxon>
    </lineage>
</organism>
<protein>
    <recommendedName>
        <fullName evidence="3">F-box domain-containing protein</fullName>
    </recommendedName>
</protein>
<proteinExistence type="predicted"/>
<dbReference type="EMBL" id="CAJNOT010000852">
    <property type="protein sequence ID" value="CAF1095156.1"/>
    <property type="molecule type" value="Genomic_DNA"/>
</dbReference>
<name>A0A814NUL8_9BILA</name>
<reference evidence="1" key="1">
    <citation type="submission" date="2021-02" db="EMBL/GenBank/DDBJ databases">
        <authorList>
            <person name="Nowell W R."/>
        </authorList>
    </citation>
    <scope>NUCLEOTIDE SEQUENCE</scope>
</reference>
<evidence type="ECO:0008006" key="3">
    <source>
        <dbReference type="Google" id="ProtNLM"/>
    </source>
</evidence>
<comment type="caution">
    <text evidence="1">The sequence shown here is derived from an EMBL/GenBank/DDBJ whole genome shotgun (WGS) entry which is preliminary data.</text>
</comment>
<dbReference type="Proteomes" id="UP000663864">
    <property type="component" value="Unassembled WGS sequence"/>
</dbReference>
<evidence type="ECO:0000313" key="2">
    <source>
        <dbReference type="Proteomes" id="UP000663864"/>
    </source>
</evidence>
<gene>
    <name evidence="1" type="ORF">ZHD862_LOCUS17296</name>
</gene>
<accession>A0A814NUL8</accession>
<evidence type="ECO:0000313" key="1">
    <source>
        <dbReference type="EMBL" id="CAF1095156.1"/>
    </source>
</evidence>